<evidence type="ECO:0000256" key="1">
    <source>
        <dbReference type="ARBA" id="ARBA00001400"/>
    </source>
</evidence>
<evidence type="ECO:0000256" key="4">
    <source>
        <dbReference type="ARBA" id="ARBA00012030"/>
    </source>
</evidence>
<dbReference type="NCBIfam" id="NF003589">
    <property type="entry name" value="PRK05254.1-2"/>
    <property type="match status" value="1"/>
</dbReference>
<protein>
    <recommendedName>
        <fullName evidence="5 9">Uracil-DNA glycosylase</fullName>
        <shortName evidence="9">UDG</shortName>
        <ecNumber evidence="4 9">3.2.2.27</ecNumber>
    </recommendedName>
</protein>
<dbReference type="PANTHER" id="PTHR11264">
    <property type="entry name" value="URACIL-DNA GLYCOSYLASE"/>
    <property type="match status" value="1"/>
</dbReference>
<evidence type="ECO:0000256" key="5">
    <source>
        <dbReference type="ARBA" id="ARBA00018429"/>
    </source>
</evidence>
<reference evidence="13 14" key="1">
    <citation type="submission" date="2016-10" db="EMBL/GenBank/DDBJ databases">
        <authorList>
            <person name="de Groot N.N."/>
        </authorList>
    </citation>
    <scope>NUCLEOTIDE SEQUENCE [LARGE SCALE GENOMIC DNA]</scope>
    <source>
        <strain evidence="13 14">DSM 6793</strain>
    </source>
</reference>
<evidence type="ECO:0000313" key="13">
    <source>
        <dbReference type="EMBL" id="SFB73205.1"/>
    </source>
</evidence>
<evidence type="ECO:0000256" key="8">
    <source>
        <dbReference type="ARBA" id="ARBA00023204"/>
    </source>
</evidence>
<comment type="similarity">
    <text evidence="3 9 11">Belongs to the uracil-DNA glycosylase (UDG) superfamily. UNG family.</text>
</comment>
<evidence type="ECO:0000256" key="9">
    <source>
        <dbReference type="HAMAP-Rule" id="MF_00148"/>
    </source>
</evidence>
<evidence type="ECO:0000313" key="14">
    <source>
        <dbReference type="Proteomes" id="UP000199514"/>
    </source>
</evidence>
<proteinExistence type="inferred from homology"/>
<evidence type="ECO:0000256" key="10">
    <source>
        <dbReference type="PROSITE-ProRule" id="PRU10072"/>
    </source>
</evidence>
<dbReference type="HAMAP" id="MF_00148">
    <property type="entry name" value="UDG"/>
    <property type="match status" value="1"/>
</dbReference>
<dbReference type="NCBIfam" id="TIGR00628">
    <property type="entry name" value="ung"/>
    <property type="match status" value="1"/>
</dbReference>
<comment type="subcellular location">
    <subcellularLocation>
        <location evidence="9">Cytoplasm</location>
    </subcellularLocation>
</comment>
<gene>
    <name evidence="9" type="primary">ung</name>
    <name evidence="13" type="ORF">SAMN05421780_101157</name>
</gene>
<dbReference type="CDD" id="cd10027">
    <property type="entry name" value="UDG-F1-like"/>
    <property type="match status" value="1"/>
</dbReference>
<sequence length="220" mass="24670">MNVQIAESWKNVLQPEFEKPYFEQLASFVKEEYRTQTVYPAGKLIFNAFDKCSFENAKVVILGQDPYHGEGQANGLSFSVNDGVRKPPSLVNIFKEINNDLGQAAPASGNLERWAEQGVLLLNSVLTVRANTAGSHQNKGWEKFTDAVIYALSEQRENLVFILWGSPAQKKGGVIDPTKHLILKSVHPSPLSAERGFYGNHHFSRTNEYLQAHGKTPIRW</sequence>
<evidence type="ECO:0000256" key="7">
    <source>
        <dbReference type="ARBA" id="ARBA00022801"/>
    </source>
</evidence>
<evidence type="ECO:0000256" key="6">
    <source>
        <dbReference type="ARBA" id="ARBA00022763"/>
    </source>
</evidence>
<feature type="domain" description="Uracil-DNA glycosylase-like" evidence="12">
    <location>
        <begin position="49"/>
        <end position="210"/>
    </location>
</feature>
<dbReference type="InterPro" id="IPR036895">
    <property type="entry name" value="Uracil-DNA_glycosylase-like_sf"/>
</dbReference>
<accession>A0A1I1DE27</accession>
<dbReference type="Proteomes" id="UP000199514">
    <property type="component" value="Unassembled WGS sequence"/>
</dbReference>
<dbReference type="GO" id="GO:0004844">
    <property type="term" value="F:uracil DNA N-glycosylase activity"/>
    <property type="evidence" value="ECO:0007669"/>
    <property type="project" value="UniProtKB-UniRule"/>
</dbReference>
<dbReference type="NCBIfam" id="NF003588">
    <property type="entry name" value="PRK05254.1-1"/>
    <property type="match status" value="1"/>
</dbReference>
<dbReference type="RefSeq" id="WP_091505805.1">
    <property type="nucleotide sequence ID" value="NZ_FOLE01000001.1"/>
</dbReference>
<dbReference type="PROSITE" id="PS00130">
    <property type="entry name" value="U_DNA_GLYCOSYLASE"/>
    <property type="match status" value="1"/>
</dbReference>
<dbReference type="AlphaFoldDB" id="A0A1I1DE27"/>
<dbReference type="OrthoDB" id="9804372at2"/>
<dbReference type="Gene3D" id="3.40.470.10">
    <property type="entry name" value="Uracil-DNA glycosylase-like domain"/>
    <property type="match status" value="1"/>
</dbReference>
<dbReference type="EC" id="3.2.2.27" evidence="4 9"/>
<dbReference type="NCBIfam" id="NF003591">
    <property type="entry name" value="PRK05254.1-4"/>
    <property type="match status" value="1"/>
</dbReference>
<dbReference type="SMART" id="SM00987">
    <property type="entry name" value="UreE_C"/>
    <property type="match status" value="1"/>
</dbReference>
<name>A0A1I1DE27_9BACT</name>
<dbReference type="PANTHER" id="PTHR11264:SF0">
    <property type="entry name" value="URACIL-DNA GLYCOSYLASE"/>
    <property type="match status" value="1"/>
</dbReference>
<dbReference type="Pfam" id="PF03167">
    <property type="entry name" value="UDG"/>
    <property type="match status" value="1"/>
</dbReference>
<evidence type="ECO:0000256" key="3">
    <source>
        <dbReference type="ARBA" id="ARBA00008184"/>
    </source>
</evidence>
<feature type="active site" description="Proton acceptor" evidence="9 10">
    <location>
        <position position="65"/>
    </location>
</feature>
<evidence type="ECO:0000256" key="2">
    <source>
        <dbReference type="ARBA" id="ARBA00002631"/>
    </source>
</evidence>
<dbReference type="NCBIfam" id="NF003592">
    <property type="entry name" value="PRK05254.1-5"/>
    <property type="match status" value="1"/>
</dbReference>
<dbReference type="InterPro" id="IPR005122">
    <property type="entry name" value="Uracil-DNA_glycosylase-like"/>
</dbReference>
<dbReference type="STRING" id="927664.SAMN05421780_101157"/>
<keyword evidence="14" id="KW-1185">Reference proteome</keyword>
<dbReference type="InterPro" id="IPR018085">
    <property type="entry name" value="Ura-DNA_Glyclase_AS"/>
</dbReference>
<dbReference type="SUPFAM" id="SSF52141">
    <property type="entry name" value="Uracil-DNA glycosylase-like"/>
    <property type="match status" value="1"/>
</dbReference>
<comment type="catalytic activity">
    <reaction evidence="1 9 11">
        <text>Hydrolyzes single-stranded DNA or mismatched double-stranded DNA and polynucleotides, releasing free uracil.</text>
        <dbReference type="EC" id="3.2.2.27"/>
    </reaction>
</comment>
<dbReference type="FunFam" id="3.40.470.10:FF:000001">
    <property type="entry name" value="Uracil-DNA glycosylase"/>
    <property type="match status" value="1"/>
</dbReference>
<evidence type="ECO:0000256" key="11">
    <source>
        <dbReference type="RuleBase" id="RU003780"/>
    </source>
</evidence>
<dbReference type="EMBL" id="FOLE01000001">
    <property type="protein sequence ID" value="SFB73205.1"/>
    <property type="molecule type" value="Genomic_DNA"/>
</dbReference>
<organism evidence="13 14">
    <name type="scientific">Flexibacter flexilis DSM 6793</name>
    <dbReference type="NCBI Taxonomy" id="927664"/>
    <lineage>
        <taxon>Bacteria</taxon>
        <taxon>Pseudomonadati</taxon>
        <taxon>Bacteroidota</taxon>
        <taxon>Cytophagia</taxon>
        <taxon>Cytophagales</taxon>
        <taxon>Flexibacteraceae</taxon>
        <taxon>Flexibacter</taxon>
    </lineage>
</organism>
<dbReference type="GO" id="GO:0005737">
    <property type="term" value="C:cytoplasm"/>
    <property type="evidence" value="ECO:0007669"/>
    <property type="project" value="UniProtKB-SubCell"/>
</dbReference>
<dbReference type="SMART" id="SM00986">
    <property type="entry name" value="UDG"/>
    <property type="match status" value="1"/>
</dbReference>
<comment type="function">
    <text evidence="2 9 11">Excises uracil residues from the DNA which can arise as a result of misincorporation of dUMP residues by DNA polymerase or due to deamination of cytosine.</text>
</comment>
<dbReference type="GO" id="GO:0097510">
    <property type="term" value="P:base-excision repair, AP site formation via deaminated base removal"/>
    <property type="evidence" value="ECO:0007669"/>
    <property type="project" value="TreeGrafter"/>
</dbReference>
<keyword evidence="7 9" id="KW-0378">Hydrolase</keyword>
<keyword evidence="6 9" id="KW-0227">DNA damage</keyword>
<keyword evidence="8 9" id="KW-0234">DNA repair</keyword>
<dbReference type="InterPro" id="IPR002043">
    <property type="entry name" value="UDG_fam1"/>
</dbReference>
<keyword evidence="9" id="KW-0963">Cytoplasm</keyword>
<evidence type="ECO:0000259" key="12">
    <source>
        <dbReference type="SMART" id="SM00986"/>
    </source>
</evidence>